<dbReference type="PANTHER" id="PTHR43034">
    <property type="entry name" value="ION-TRANSLOCATING OXIDOREDUCTASE COMPLEX SUBUNIT C"/>
    <property type="match status" value="1"/>
</dbReference>
<gene>
    <name evidence="5" type="ORF">ACERK3_13365</name>
</gene>
<dbReference type="InterPro" id="IPR010208">
    <property type="entry name" value="Ion_transpt_RnfC/RsxC"/>
</dbReference>
<evidence type="ECO:0000256" key="3">
    <source>
        <dbReference type="ARBA" id="ARBA00023014"/>
    </source>
</evidence>
<feature type="domain" description="4Fe-4S ferredoxin-type" evidence="4">
    <location>
        <begin position="393"/>
        <end position="422"/>
    </location>
</feature>
<evidence type="ECO:0000259" key="4">
    <source>
        <dbReference type="PROSITE" id="PS51379"/>
    </source>
</evidence>
<comment type="caution">
    <text evidence="5">The sequence shown here is derived from an EMBL/GenBank/DDBJ whole genome shotgun (WGS) entry which is preliminary data.</text>
</comment>
<evidence type="ECO:0000313" key="5">
    <source>
        <dbReference type="EMBL" id="MFA9479274.1"/>
    </source>
</evidence>
<dbReference type="PANTHER" id="PTHR43034:SF2">
    <property type="entry name" value="ION-TRANSLOCATING OXIDOREDUCTASE COMPLEX SUBUNIT C"/>
    <property type="match status" value="1"/>
</dbReference>
<keyword evidence="2" id="KW-0408">Iron</keyword>
<organism evidence="5 6">
    <name type="scientific">Natronomicrosphaera hydrolytica</name>
    <dbReference type="NCBI Taxonomy" id="3242702"/>
    <lineage>
        <taxon>Bacteria</taxon>
        <taxon>Pseudomonadati</taxon>
        <taxon>Planctomycetota</taxon>
        <taxon>Phycisphaerae</taxon>
        <taxon>Phycisphaerales</taxon>
        <taxon>Phycisphaeraceae</taxon>
        <taxon>Natronomicrosphaera</taxon>
    </lineage>
</organism>
<dbReference type="Gene3D" id="3.30.70.20">
    <property type="match status" value="1"/>
</dbReference>
<reference evidence="5 6" key="1">
    <citation type="submission" date="2024-08" db="EMBL/GenBank/DDBJ databases">
        <title>Whole-genome sequencing of halo(alkali)philic microorganisms from hypersaline lakes.</title>
        <authorList>
            <person name="Sorokin D.Y."/>
            <person name="Merkel A.Y."/>
            <person name="Messina E."/>
            <person name="Yakimov M."/>
        </authorList>
    </citation>
    <scope>NUCLEOTIDE SEQUENCE [LARGE SCALE GENOMIC DNA]</scope>
    <source>
        <strain evidence="5 6">AB-hyl4</strain>
    </source>
</reference>
<evidence type="ECO:0000256" key="1">
    <source>
        <dbReference type="ARBA" id="ARBA00022723"/>
    </source>
</evidence>
<dbReference type="RefSeq" id="WP_425346195.1">
    <property type="nucleotide sequence ID" value="NZ_JBGUBD010000007.1"/>
</dbReference>
<keyword evidence="6" id="KW-1185">Reference proteome</keyword>
<dbReference type="SUPFAM" id="SSF46548">
    <property type="entry name" value="alpha-helical ferredoxin"/>
    <property type="match status" value="1"/>
</dbReference>
<dbReference type="Pfam" id="PF13187">
    <property type="entry name" value="Fer4_9"/>
    <property type="match status" value="1"/>
</dbReference>
<dbReference type="PROSITE" id="PS00198">
    <property type="entry name" value="4FE4S_FER_1"/>
    <property type="match status" value="1"/>
</dbReference>
<dbReference type="Proteomes" id="UP001575105">
    <property type="component" value="Unassembled WGS sequence"/>
</dbReference>
<protein>
    <submittedName>
        <fullName evidence="5">4Fe-4S dicluster domain-containing protein</fullName>
    </submittedName>
</protein>
<feature type="domain" description="4Fe-4S ferredoxin-type" evidence="4">
    <location>
        <begin position="359"/>
        <end position="388"/>
    </location>
</feature>
<sequence>MGLSAGDVRFFRAKAVPFEAPPAVLPSRVLRLTLKRRPTMTPGLRVEPGALLNEPVEHDPVGVACPISGRVDALVPWRLGEDRRFDLTIKPMEADARSSRVCVPPSGRDLDEWIVALGQTGPWPNYGLGGDLLDQLVLAREARPRMVICLGLDGLASYPDRSSLLFGMPESAAEGLGALKQICGAKVGKLVMDARLPVYRQLRQACRKRGVRAVGVENVYPSADPVMVVAEHGPRAAAGLRRRWLEHGQNPMRRGVLVVSPWVAIRLGRWIERGEVDLARPAMVGWASPSEPMGTQWVFPGQRLATLAPALTGRANDLHGRAVVGHPMTGRPIVAATGPEGPLPPTVPESDQLVCMVTQPVPTKAEPCISCGWCASACPTKLRPVQLARQVDRGIQPDALRWCIDCGLCSHVCPTHLPLTQLLRAGRE</sequence>
<evidence type="ECO:0000256" key="2">
    <source>
        <dbReference type="ARBA" id="ARBA00023004"/>
    </source>
</evidence>
<dbReference type="EMBL" id="JBGUBD010000007">
    <property type="protein sequence ID" value="MFA9479274.1"/>
    <property type="molecule type" value="Genomic_DNA"/>
</dbReference>
<dbReference type="PROSITE" id="PS51379">
    <property type="entry name" value="4FE4S_FER_2"/>
    <property type="match status" value="2"/>
</dbReference>
<dbReference type="InterPro" id="IPR017900">
    <property type="entry name" value="4Fe4S_Fe_S_CS"/>
</dbReference>
<keyword evidence="1" id="KW-0479">Metal-binding</keyword>
<dbReference type="InterPro" id="IPR017896">
    <property type="entry name" value="4Fe4S_Fe-S-bd"/>
</dbReference>
<name>A0ABV4U9U5_9BACT</name>
<evidence type="ECO:0000313" key="6">
    <source>
        <dbReference type="Proteomes" id="UP001575105"/>
    </source>
</evidence>
<accession>A0ABV4U9U5</accession>
<keyword evidence="3" id="KW-0411">Iron-sulfur</keyword>
<proteinExistence type="predicted"/>